<accession>A0A0D0APV8</accession>
<sequence length="59" mass="6751">FASMAHSNSSVEIEMWVESREIGKHCRNLISRIIITTARYISPCDLYNSIQSNLSYGRT</sequence>
<gene>
    <name evidence="1" type="ORF">CY34DRAFT_811332</name>
</gene>
<protein>
    <submittedName>
        <fullName evidence="1">Uncharacterized protein</fullName>
    </submittedName>
</protein>
<feature type="non-terminal residue" evidence="1">
    <location>
        <position position="1"/>
    </location>
</feature>
<keyword evidence="2" id="KW-1185">Reference proteome</keyword>
<dbReference type="InParanoid" id="A0A0D0APV8"/>
<reference evidence="2" key="2">
    <citation type="submission" date="2015-01" db="EMBL/GenBank/DDBJ databases">
        <title>Evolutionary Origins and Diversification of the Mycorrhizal Mutualists.</title>
        <authorList>
            <consortium name="DOE Joint Genome Institute"/>
            <consortium name="Mycorrhizal Genomics Consortium"/>
            <person name="Kohler A."/>
            <person name="Kuo A."/>
            <person name="Nagy L.G."/>
            <person name="Floudas D."/>
            <person name="Copeland A."/>
            <person name="Barry K.W."/>
            <person name="Cichocki N."/>
            <person name="Veneault-Fourrey C."/>
            <person name="LaButti K."/>
            <person name="Lindquist E.A."/>
            <person name="Lipzen A."/>
            <person name="Lundell T."/>
            <person name="Morin E."/>
            <person name="Murat C."/>
            <person name="Riley R."/>
            <person name="Ohm R."/>
            <person name="Sun H."/>
            <person name="Tunlid A."/>
            <person name="Henrissat B."/>
            <person name="Grigoriev I.V."/>
            <person name="Hibbett D.S."/>
            <person name="Martin F."/>
        </authorList>
    </citation>
    <scope>NUCLEOTIDE SEQUENCE [LARGE SCALE GENOMIC DNA]</scope>
    <source>
        <strain evidence="2">UH-Slu-Lm8-n1</strain>
    </source>
</reference>
<evidence type="ECO:0000313" key="1">
    <source>
        <dbReference type="EMBL" id="KIK36382.1"/>
    </source>
</evidence>
<dbReference type="HOGENOM" id="CLU_3015787_0_0_1"/>
<dbReference type="AlphaFoldDB" id="A0A0D0APV8"/>
<dbReference type="Proteomes" id="UP000054485">
    <property type="component" value="Unassembled WGS sequence"/>
</dbReference>
<proteinExistence type="predicted"/>
<evidence type="ECO:0000313" key="2">
    <source>
        <dbReference type="Proteomes" id="UP000054485"/>
    </source>
</evidence>
<organism evidence="1 2">
    <name type="scientific">Suillus luteus UH-Slu-Lm8-n1</name>
    <dbReference type="NCBI Taxonomy" id="930992"/>
    <lineage>
        <taxon>Eukaryota</taxon>
        <taxon>Fungi</taxon>
        <taxon>Dikarya</taxon>
        <taxon>Basidiomycota</taxon>
        <taxon>Agaricomycotina</taxon>
        <taxon>Agaricomycetes</taxon>
        <taxon>Agaricomycetidae</taxon>
        <taxon>Boletales</taxon>
        <taxon>Suillineae</taxon>
        <taxon>Suillaceae</taxon>
        <taxon>Suillus</taxon>
    </lineage>
</organism>
<name>A0A0D0APV8_9AGAM</name>
<dbReference type="EMBL" id="KN835534">
    <property type="protein sequence ID" value="KIK36382.1"/>
    <property type="molecule type" value="Genomic_DNA"/>
</dbReference>
<reference evidence="1 2" key="1">
    <citation type="submission" date="2014-04" db="EMBL/GenBank/DDBJ databases">
        <authorList>
            <consortium name="DOE Joint Genome Institute"/>
            <person name="Kuo A."/>
            <person name="Ruytinx J."/>
            <person name="Rineau F."/>
            <person name="Colpaert J."/>
            <person name="Kohler A."/>
            <person name="Nagy L.G."/>
            <person name="Floudas D."/>
            <person name="Copeland A."/>
            <person name="Barry K.W."/>
            <person name="Cichocki N."/>
            <person name="Veneault-Fourrey C."/>
            <person name="LaButti K."/>
            <person name="Lindquist E.A."/>
            <person name="Lipzen A."/>
            <person name="Lundell T."/>
            <person name="Morin E."/>
            <person name="Murat C."/>
            <person name="Sun H."/>
            <person name="Tunlid A."/>
            <person name="Henrissat B."/>
            <person name="Grigoriev I.V."/>
            <person name="Hibbett D.S."/>
            <person name="Martin F."/>
            <person name="Nordberg H.P."/>
            <person name="Cantor M.N."/>
            <person name="Hua S.X."/>
        </authorList>
    </citation>
    <scope>NUCLEOTIDE SEQUENCE [LARGE SCALE GENOMIC DNA]</scope>
    <source>
        <strain evidence="1 2">UH-Slu-Lm8-n1</strain>
    </source>
</reference>